<dbReference type="Proteomes" id="UP000626786">
    <property type="component" value="Unassembled WGS sequence"/>
</dbReference>
<dbReference type="Gene3D" id="3.10.350.10">
    <property type="entry name" value="LysM domain"/>
    <property type="match status" value="1"/>
</dbReference>
<evidence type="ECO:0000259" key="2">
    <source>
        <dbReference type="PROSITE" id="PS51782"/>
    </source>
</evidence>
<organism evidence="3 4">
    <name type="scientific">Sporosarcina quadrami</name>
    <dbReference type="NCBI Taxonomy" id="2762234"/>
    <lineage>
        <taxon>Bacteria</taxon>
        <taxon>Bacillati</taxon>
        <taxon>Bacillota</taxon>
        <taxon>Bacilli</taxon>
        <taxon>Bacillales</taxon>
        <taxon>Caryophanaceae</taxon>
        <taxon>Sporosarcina</taxon>
    </lineage>
</organism>
<gene>
    <name evidence="3" type="ORF">H9649_00535</name>
</gene>
<feature type="compositionally biased region" description="Pro residues" evidence="1">
    <location>
        <begin position="112"/>
        <end position="126"/>
    </location>
</feature>
<comment type="caution">
    <text evidence="3">The sequence shown here is derived from an EMBL/GenBank/DDBJ whole genome shotgun (WGS) entry which is preliminary data.</text>
</comment>
<protein>
    <submittedName>
        <fullName evidence="3">LysM peptidoglycan-binding domain-containing protein</fullName>
    </submittedName>
</protein>
<dbReference type="EMBL" id="JACSQN010000001">
    <property type="protein sequence ID" value="MBD7983049.1"/>
    <property type="molecule type" value="Genomic_DNA"/>
</dbReference>
<feature type="domain" description="LysM" evidence="2">
    <location>
        <begin position="2"/>
        <end position="47"/>
    </location>
</feature>
<name>A0ABR8U4S7_9BACL</name>
<sequence length="361" mass="40981">MDVHIVVKGDTLWKIARQYGISFEDLKRVNAHLANPDYIVPGMKIFLPAKKKEHMPSMKVPDKKPQQGKETQPVKPSKPPTQKKPETGVQTKPTKPMQPIPLPPQGETVKPQPKPPMPPKPTPPVMKPQQPEQKPPAEQAPTPPAPQLPPMAMPQFYPPVMPMPIPCGWMPIFDADCYPMVHHQEMTPPLPLPTPELPSMPMQPTPPAQMGTKPPAIDMMESSQEYDWEESPIYPGMGTGTPPSYPTSGWEMMESSHVPHMPQMESSHHMVHCPPEQGYMPQMIAPGQQHPYGMMHPQQQYYHCQPCQPVYHHGCHHHGYYPQMMMPMPMQPQQWPMQQMPMHQQPYPYYSQPDNNDCGTC</sequence>
<feature type="compositionally biased region" description="Basic and acidic residues" evidence="1">
    <location>
        <begin position="54"/>
        <end position="67"/>
    </location>
</feature>
<dbReference type="InterPro" id="IPR018392">
    <property type="entry name" value="LysM"/>
</dbReference>
<evidence type="ECO:0000313" key="3">
    <source>
        <dbReference type="EMBL" id="MBD7983049.1"/>
    </source>
</evidence>
<dbReference type="PROSITE" id="PS51782">
    <property type="entry name" value="LYSM"/>
    <property type="match status" value="1"/>
</dbReference>
<feature type="region of interest" description="Disordered" evidence="1">
    <location>
        <begin position="53"/>
        <end position="150"/>
    </location>
</feature>
<evidence type="ECO:0000313" key="4">
    <source>
        <dbReference type="Proteomes" id="UP000626786"/>
    </source>
</evidence>
<dbReference type="InterPro" id="IPR036779">
    <property type="entry name" value="LysM_dom_sf"/>
</dbReference>
<proteinExistence type="predicted"/>
<feature type="compositionally biased region" description="Pro residues" evidence="1">
    <location>
        <begin position="141"/>
        <end position="150"/>
    </location>
</feature>
<feature type="compositionally biased region" description="Low complexity" evidence="1">
    <location>
        <begin position="127"/>
        <end position="140"/>
    </location>
</feature>
<evidence type="ECO:0000256" key="1">
    <source>
        <dbReference type="SAM" id="MobiDB-lite"/>
    </source>
</evidence>
<dbReference type="CDD" id="cd00118">
    <property type="entry name" value="LysM"/>
    <property type="match status" value="1"/>
</dbReference>
<dbReference type="RefSeq" id="WP_191692697.1">
    <property type="nucleotide sequence ID" value="NZ_JACSQN010000001.1"/>
</dbReference>
<keyword evidence="4" id="KW-1185">Reference proteome</keyword>
<dbReference type="SMART" id="SM00257">
    <property type="entry name" value="LysM"/>
    <property type="match status" value="1"/>
</dbReference>
<reference evidence="3 4" key="1">
    <citation type="submission" date="2020-08" db="EMBL/GenBank/DDBJ databases">
        <title>A Genomic Blueprint of the Chicken Gut Microbiome.</title>
        <authorList>
            <person name="Gilroy R."/>
            <person name="Ravi A."/>
            <person name="Getino M."/>
            <person name="Pursley I."/>
            <person name="Horton D.L."/>
            <person name="Alikhan N.-F."/>
            <person name="Baker D."/>
            <person name="Gharbi K."/>
            <person name="Hall N."/>
            <person name="Watson M."/>
            <person name="Adriaenssens E.M."/>
            <person name="Foster-Nyarko E."/>
            <person name="Jarju S."/>
            <person name="Secka A."/>
            <person name="Antonio M."/>
            <person name="Oren A."/>
            <person name="Chaudhuri R."/>
            <person name="La Ragione R.M."/>
            <person name="Hildebrand F."/>
            <person name="Pallen M.J."/>
        </authorList>
    </citation>
    <scope>NUCLEOTIDE SEQUENCE [LARGE SCALE GENOMIC DNA]</scope>
    <source>
        <strain evidence="3 4">Sa2YVA2</strain>
    </source>
</reference>
<dbReference type="Pfam" id="PF01476">
    <property type="entry name" value="LysM"/>
    <property type="match status" value="1"/>
</dbReference>
<accession>A0ABR8U4S7</accession>
<dbReference type="SUPFAM" id="SSF54106">
    <property type="entry name" value="LysM domain"/>
    <property type="match status" value="1"/>
</dbReference>